<dbReference type="PANTHER" id="PTHR14469:SF0">
    <property type="entry name" value="FAMILY WITH SEQUENCE SIMILARITY 113"/>
    <property type="match status" value="1"/>
</dbReference>
<feature type="compositionally biased region" description="Pro residues" evidence="2">
    <location>
        <begin position="265"/>
        <end position="282"/>
    </location>
</feature>
<dbReference type="SUPFAM" id="SSF52266">
    <property type="entry name" value="SGNH hydrolase"/>
    <property type="match status" value="1"/>
</dbReference>
<reference evidence="3" key="1">
    <citation type="submission" date="2025-08" db="UniProtKB">
        <authorList>
            <consortium name="Ensembl"/>
        </authorList>
    </citation>
    <scope>IDENTIFICATION</scope>
</reference>
<dbReference type="Gene3D" id="3.40.50.1110">
    <property type="entry name" value="SGNH hydrolase"/>
    <property type="match status" value="1"/>
</dbReference>
<evidence type="ECO:0000313" key="4">
    <source>
        <dbReference type="Proteomes" id="UP000264820"/>
    </source>
</evidence>
<accession>A0A3Q2XEJ0</accession>
<dbReference type="AlphaFoldDB" id="A0A3Q2XEJ0"/>
<dbReference type="InterPro" id="IPR036514">
    <property type="entry name" value="SGNH_hydro_sf"/>
</dbReference>
<evidence type="ECO:0000256" key="2">
    <source>
        <dbReference type="SAM" id="MobiDB-lite"/>
    </source>
</evidence>
<dbReference type="Proteomes" id="UP000264820">
    <property type="component" value="Unplaced"/>
</dbReference>
<proteinExistence type="inferred from homology"/>
<keyword evidence="4" id="KW-1185">Reference proteome</keyword>
<protein>
    <submittedName>
        <fullName evidence="3">Family with sequence similarity 113</fullName>
    </submittedName>
</protein>
<dbReference type="STRING" id="109280.ENSHCOP00000001997"/>
<reference evidence="3" key="2">
    <citation type="submission" date="2025-09" db="UniProtKB">
        <authorList>
            <consortium name="Ensembl"/>
        </authorList>
    </citation>
    <scope>IDENTIFICATION</scope>
</reference>
<evidence type="ECO:0000256" key="1">
    <source>
        <dbReference type="ARBA" id="ARBA00037957"/>
    </source>
</evidence>
<sequence>MKFVSHQLVSQLFHNKFIVVLGDSIQRSIYKDLVVLLQKDEYLHTAQLKRKGEMSFEQDCLVEGGCLSQMHNGTGYREVRQYQSPHHLVRFYFVTRIYSDYMKSIMEDFRHGLKPDLVIVNSCVWDISRYHSQWVDRYKDNLNMFFEELLGILPEESLVIWNLTMPLGECIKGGFLVPEISYKASHLRHDVIEANFYSGVLAEAFKVDVLDLHFHFRFSLQHRTKDGIHWNALAHRQISTLLSLHAADAWGVELPRRSLGDDEPAPPSALRPPPPPGAPPPRGSAAVCTRSAPQTPDGQQATFVLKYSLQVSPVRVTLRARYHLRSKIESGRCSNGFCSGHSAADFLTKLLDVRARSVQVLQENHQSRALLTRGEERT</sequence>
<dbReference type="Ensembl" id="ENSHCOT00000011148.1">
    <property type="protein sequence ID" value="ENSHCOP00000001997.1"/>
    <property type="gene ID" value="ENSHCOG00000003076.1"/>
</dbReference>
<name>A0A3Q2XEJ0_HIPCM</name>
<organism evidence="3 4">
    <name type="scientific">Hippocampus comes</name>
    <name type="common">Tiger tail seahorse</name>
    <dbReference type="NCBI Taxonomy" id="109280"/>
    <lineage>
        <taxon>Eukaryota</taxon>
        <taxon>Metazoa</taxon>
        <taxon>Chordata</taxon>
        <taxon>Craniata</taxon>
        <taxon>Vertebrata</taxon>
        <taxon>Euteleostomi</taxon>
        <taxon>Actinopterygii</taxon>
        <taxon>Neopterygii</taxon>
        <taxon>Teleostei</taxon>
        <taxon>Neoteleostei</taxon>
        <taxon>Acanthomorphata</taxon>
        <taxon>Syngnathiaria</taxon>
        <taxon>Syngnathiformes</taxon>
        <taxon>Syngnathoidei</taxon>
        <taxon>Syngnathidae</taxon>
        <taxon>Hippocampus</taxon>
    </lineage>
</organism>
<comment type="similarity">
    <text evidence="1">Belongs to the PC-esterase family.</text>
</comment>
<dbReference type="PANTHER" id="PTHR14469">
    <property type="entry name" value="SARCOMA ANTIGEN NY-SAR-23"/>
    <property type="match status" value="1"/>
</dbReference>
<evidence type="ECO:0000313" key="3">
    <source>
        <dbReference type="Ensembl" id="ENSHCOP00000001997.1"/>
    </source>
</evidence>
<dbReference type="GeneTree" id="ENSGT00390000002231"/>
<dbReference type="OMA" id="DFRAGPQ"/>
<feature type="region of interest" description="Disordered" evidence="2">
    <location>
        <begin position="256"/>
        <end position="295"/>
    </location>
</feature>